<proteinExistence type="predicted"/>
<dbReference type="Proteomes" id="UP001199355">
    <property type="component" value="Unassembled WGS sequence"/>
</dbReference>
<dbReference type="InterPro" id="IPR044911">
    <property type="entry name" value="V-type_ATPase_csu/dsu_dom_3"/>
</dbReference>
<dbReference type="EMBL" id="JAJEQF010000013">
    <property type="protein sequence ID" value="MCC2167431.1"/>
    <property type="molecule type" value="Genomic_DNA"/>
</dbReference>
<dbReference type="RefSeq" id="WP_021913990.1">
    <property type="nucleotide sequence ID" value="NZ_JAJEQF010000013.1"/>
</dbReference>
<dbReference type="SUPFAM" id="SSF103486">
    <property type="entry name" value="V-type ATP synthase subunit C"/>
    <property type="match status" value="1"/>
</dbReference>
<dbReference type="InterPro" id="IPR036079">
    <property type="entry name" value="ATPase_csu/dsu_sf"/>
</dbReference>
<dbReference type="Pfam" id="PF01992">
    <property type="entry name" value="vATP-synt_AC39"/>
    <property type="match status" value="1"/>
</dbReference>
<evidence type="ECO:0000256" key="2">
    <source>
        <dbReference type="ARBA" id="ARBA00023065"/>
    </source>
</evidence>
<sequence>MSLFRYSGLTTKVRAMSGALLSKEDFDQISTLGNVPEVVAWLKKKPSYGKVLGNENENTMHRGQAEGRIKRSFYADFSKLYRFSNMEQRNFLDTYFRRYEITCLKNIVQAILSDSPTLADVSDYEEAFAKHSAFPLKKAASADSMETLVSVLSDTPYGDVLRKVAGSGSTTLFDYEFALDMFYFRDLWKRVRKELKKEDREAVLESVGVTIDTLNLQWIYRAKRYYGMKAADVYALIIPVHYRLNLEQVKRMAEAESTEEMLNFAKETRYGKYLQEMEKPNLERVGSMIQENVHRALMRQNPYSAACLEVYLYRKEQEVHRIITAMECVRYGLPAEKIREYLA</sequence>
<dbReference type="GO" id="GO:0046961">
    <property type="term" value="F:proton-transporting ATPase activity, rotational mechanism"/>
    <property type="evidence" value="ECO:0007669"/>
    <property type="project" value="InterPro"/>
</dbReference>
<name>A0AAE3DNL3_9FIRM</name>
<keyword evidence="2" id="KW-0406">Ion transport</keyword>
<keyword evidence="1" id="KW-0813">Transport</keyword>
<protein>
    <submittedName>
        <fullName evidence="3">V-type ATPase subunit</fullName>
    </submittedName>
</protein>
<dbReference type="PANTHER" id="PTHR38682:SF1">
    <property type="entry name" value="V-TYPE ATP SYNTHASE SUBUNIT C"/>
    <property type="match status" value="1"/>
</dbReference>
<comment type="caution">
    <text evidence="3">The sequence shown here is derived from an EMBL/GenBank/DDBJ whole genome shotgun (WGS) entry which is preliminary data.</text>
</comment>
<evidence type="ECO:0000313" key="4">
    <source>
        <dbReference type="Proteomes" id="UP001199355"/>
    </source>
</evidence>
<dbReference type="Gene3D" id="1.10.132.50">
    <property type="entry name" value="ATP synthase (C/AC39) subunit, domain 3"/>
    <property type="match status" value="3"/>
</dbReference>
<reference evidence="3 4" key="1">
    <citation type="submission" date="2021-10" db="EMBL/GenBank/DDBJ databases">
        <title>Anaerobic single-cell dispensing facilitates the cultivation of human gut bacteria.</title>
        <authorList>
            <person name="Afrizal A."/>
        </authorList>
    </citation>
    <scope>NUCLEOTIDE SEQUENCE [LARGE SCALE GENOMIC DNA]</scope>
    <source>
        <strain evidence="3 4">CLA-AA-H244</strain>
    </source>
</reference>
<keyword evidence="4" id="KW-1185">Reference proteome</keyword>
<dbReference type="PANTHER" id="PTHR38682">
    <property type="entry name" value="V-TYPE ATP SYNTHASE SUBUNIT C"/>
    <property type="match status" value="1"/>
</dbReference>
<evidence type="ECO:0000313" key="3">
    <source>
        <dbReference type="EMBL" id="MCC2167431.1"/>
    </source>
</evidence>
<dbReference type="InterPro" id="IPR050873">
    <property type="entry name" value="V-ATPase_V0D/AC39_subunit"/>
</dbReference>
<evidence type="ECO:0000256" key="1">
    <source>
        <dbReference type="ARBA" id="ARBA00022448"/>
    </source>
</evidence>
<organism evidence="3 4">
    <name type="scientific">Gallintestinimicrobium propionicum</name>
    <dbReference type="NCBI Taxonomy" id="2981770"/>
    <lineage>
        <taxon>Bacteria</taxon>
        <taxon>Bacillati</taxon>
        <taxon>Bacillota</taxon>
        <taxon>Clostridia</taxon>
        <taxon>Lachnospirales</taxon>
        <taxon>Lachnospiraceae</taxon>
        <taxon>Gallintestinimicrobium</taxon>
    </lineage>
</organism>
<dbReference type="InterPro" id="IPR002843">
    <property type="entry name" value="ATPase_V0-cplx_csu/dsu"/>
</dbReference>
<gene>
    <name evidence="3" type="ORF">LKD45_06925</name>
</gene>
<dbReference type="AlphaFoldDB" id="A0AAE3DNL3"/>
<accession>A0AAE3DNL3</accession>